<dbReference type="InterPro" id="IPR032776">
    <property type="entry name" value="CECR6/TMEM121"/>
</dbReference>
<accession>A7SRF6</accession>
<proteinExistence type="inferred from homology"/>
<feature type="transmembrane region" description="Helical" evidence="2">
    <location>
        <begin position="207"/>
        <end position="229"/>
    </location>
</feature>
<organism evidence="3 4">
    <name type="scientific">Nematostella vectensis</name>
    <name type="common">Starlet sea anemone</name>
    <dbReference type="NCBI Taxonomy" id="45351"/>
    <lineage>
        <taxon>Eukaryota</taxon>
        <taxon>Metazoa</taxon>
        <taxon>Cnidaria</taxon>
        <taxon>Anthozoa</taxon>
        <taxon>Hexacorallia</taxon>
        <taxon>Actiniaria</taxon>
        <taxon>Edwardsiidae</taxon>
        <taxon>Nematostella</taxon>
    </lineage>
</organism>
<evidence type="ECO:0000313" key="4">
    <source>
        <dbReference type="Proteomes" id="UP000001593"/>
    </source>
</evidence>
<dbReference type="OrthoDB" id="5964337at2759"/>
<dbReference type="PhylomeDB" id="A7SRF6"/>
<dbReference type="PANTHER" id="PTHR47399:SF1">
    <property type="entry name" value="TRANSMEMBRANE PROTEIN 121B"/>
    <property type="match status" value="1"/>
</dbReference>
<dbReference type="Proteomes" id="UP000001593">
    <property type="component" value="Unassembled WGS sequence"/>
</dbReference>
<dbReference type="eggNOG" id="ENOG502S5HH">
    <property type="taxonomic scope" value="Eukaryota"/>
</dbReference>
<evidence type="ECO:0000256" key="1">
    <source>
        <dbReference type="ARBA" id="ARBA00007711"/>
    </source>
</evidence>
<dbReference type="EMBL" id="DS469761">
    <property type="protein sequence ID" value="EDO33715.1"/>
    <property type="molecule type" value="Genomic_DNA"/>
</dbReference>
<sequence length="337" mass="38569">MSCCNLEMVGKVCCIVLILLQGAVLDYYLAVKHASKSLGFIATDIVVVIVWIAVVFVAKRRCHIHMKLRLPRCPRLRMRWKGRDRGDRIDAPDDEYPDELPYAFIAWFAYTAITLVPEIVVIFKNFADELEDVKILGQNVLKVALCITPMLFLLLVNSHHNTKQSARKWYIDKLTGGVTLDLMDSIDILEILFLKDAIVDLPVALENIIIAFACINFFLPTLALLELSVNKFDGQVRSVSFQILYSLSYIGLVNVPFWIIRVYIWWVFSQDVSVFIAKNIIMTVIYSMDIYESLTSERPRKCEICGNSFLKSCFEDHINQCKKPESLTGNDQELQQV</sequence>
<evidence type="ECO:0000256" key="2">
    <source>
        <dbReference type="SAM" id="Phobius"/>
    </source>
</evidence>
<reference evidence="3 4" key="1">
    <citation type="journal article" date="2007" name="Science">
        <title>Sea anemone genome reveals ancestral eumetazoan gene repertoire and genomic organization.</title>
        <authorList>
            <person name="Putnam N.H."/>
            <person name="Srivastava M."/>
            <person name="Hellsten U."/>
            <person name="Dirks B."/>
            <person name="Chapman J."/>
            <person name="Salamov A."/>
            <person name="Terry A."/>
            <person name="Shapiro H."/>
            <person name="Lindquist E."/>
            <person name="Kapitonov V.V."/>
            <person name="Jurka J."/>
            <person name="Genikhovich G."/>
            <person name="Grigoriev I.V."/>
            <person name="Lucas S.M."/>
            <person name="Steele R.E."/>
            <person name="Finnerty J.R."/>
            <person name="Technau U."/>
            <person name="Martindale M.Q."/>
            <person name="Rokhsar D.S."/>
        </authorList>
    </citation>
    <scope>NUCLEOTIDE SEQUENCE [LARGE SCALE GENOMIC DNA]</scope>
    <source>
        <strain evidence="4">CH2 X CH6</strain>
    </source>
</reference>
<name>A7SRF6_NEMVE</name>
<evidence type="ECO:0000313" key="3">
    <source>
        <dbReference type="EMBL" id="EDO33715.1"/>
    </source>
</evidence>
<keyword evidence="4" id="KW-1185">Reference proteome</keyword>
<dbReference type="PANTHER" id="PTHR47399">
    <property type="entry name" value="TRANSMEMBRANE PROTEIN 121B"/>
    <property type="match status" value="1"/>
</dbReference>
<feature type="transmembrane region" description="Helical" evidence="2">
    <location>
        <begin position="135"/>
        <end position="156"/>
    </location>
</feature>
<dbReference type="OMA" id="FRTECSK"/>
<dbReference type="KEGG" id="nve:5504945"/>
<dbReference type="AlphaFoldDB" id="A7SRF6"/>
<dbReference type="Pfam" id="PF14997">
    <property type="entry name" value="CECR6_TMEM121"/>
    <property type="match status" value="1"/>
</dbReference>
<feature type="transmembrane region" description="Helical" evidence="2">
    <location>
        <begin position="37"/>
        <end position="58"/>
    </location>
</feature>
<comment type="similarity">
    <text evidence="1">Belongs to the TMEM121 family.</text>
</comment>
<feature type="transmembrane region" description="Helical" evidence="2">
    <location>
        <begin position="241"/>
        <end position="266"/>
    </location>
</feature>
<dbReference type="InParanoid" id="A7SRF6"/>
<keyword evidence="2" id="KW-0812">Transmembrane</keyword>
<dbReference type="InterPro" id="IPR026624">
    <property type="entry name" value="CECR6"/>
</dbReference>
<feature type="transmembrane region" description="Helical" evidence="2">
    <location>
        <begin position="12"/>
        <end position="31"/>
    </location>
</feature>
<keyword evidence="2" id="KW-1133">Transmembrane helix</keyword>
<gene>
    <name evidence="3" type="ORF">NEMVEDRAFT_v1g246927</name>
</gene>
<feature type="transmembrane region" description="Helical" evidence="2">
    <location>
        <begin position="102"/>
        <end position="123"/>
    </location>
</feature>
<keyword evidence="2" id="KW-0472">Membrane</keyword>
<dbReference type="HOGENOM" id="CLU_062697_0_0_1"/>
<protein>
    <submittedName>
        <fullName evidence="3">Uncharacterized protein</fullName>
    </submittedName>
</protein>